<dbReference type="Gene3D" id="2.60.120.330">
    <property type="entry name" value="B-lactam Antibiotic, Isopenicillin N Synthase, Chain"/>
    <property type="match status" value="1"/>
</dbReference>
<dbReference type="SUPFAM" id="SSF51197">
    <property type="entry name" value="Clavaminate synthase-like"/>
    <property type="match status" value="1"/>
</dbReference>
<dbReference type="PANTHER" id="PTHR46332:SF5">
    <property type="entry name" value="ASPARTATE BETA-HYDROXYLASE DOMAIN CONTAINING 2"/>
    <property type="match status" value="1"/>
</dbReference>
<reference evidence="5 6" key="1">
    <citation type="submission" date="2018-04" db="EMBL/GenBank/DDBJ databases">
        <title>Genomic Encyclopedia of Type Strains, Phase III (KMG-III): the genomes of soil and plant-associated and newly described type strains.</title>
        <authorList>
            <person name="Whitman W."/>
        </authorList>
    </citation>
    <scope>NUCLEOTIDE SEQUENCE [LARGE SCALE GENOMIC DNA]</scope>
    <source>
        <strain evidence="5 6">NW12</strain>
    </source>
</reference>
<evidence type="ECO:0000313" key="6">
    <source>
        <dbReference type="Proteomes" id="UP000240996"/>
    </source>
</evidence>
<dbReference type="InterPro" id="IPR027443">
    <property type="entry name" value="IPNS-like_sf"/>
</dbReference>
<dbReference type="Gene3D" id="1.25.40.10">
    <property type="entry name" value="Tetratricopeptide repeat domain"/>
    <property type="match status" value="1"/>
</dbReference>
<dbReference type="Proteomes" id="UP000240996">
    <property type="component" value="Unassembled WGS sequence"/>
</dbReference>
<comment type="caution">
    <text evidence="5">The sequence shown here is derived from an EMBL/GenBank/DDBJ whole genome shotgun (WGS) entry which is preliminary data.</text>
</comment>
<proteinExistence type="inferred from homology"/>
<evidence type="ECO:0000259" key="4">
    <source>
        <dbReference type="Pfam" id="PF05118"/>
    </source>
</evidence>
<dbReference type="SUPFAM" id="SSF48452">
    <property type="entry name" value="TPR-like"/>
    <property type="match status" value="1"/>
</dbReference>
<name>A0A2T4YPW9_9SPHN</name>
<evidence type="ECO:0000256" key="1">
    <source>
        <dbReference type="ARBA" id="ARBA00007730"/>
    </source>
</evidence>
<accession>A0A2T4YPW9</accession>
<organism evidence="5 6">
    <name type="scientific">Sphingomonas aerolata</name>
    <dbReference type="NCBI Taxonomy" id="185951"/>
    <lineage>
        <taxon>Bacteria</taxon>
        <taxon>Pseudomonadati</taxon>
        <taxon>Pseudomonadota</taxon>
        <taxon>Alphaproteobacteria</taxon>
        <taxon>Sphingomonadales</taxon>
        <taxon>Sphingomonadaceae</taxon>
        <taxon>Sphingomonas</taxon>
    </lineage>
</organism>
<feature type="domain" description="Aspartyl/asparaginy/proline hydroxylase" evidence="4">
    <location>
        <begin position="258"/>
        <end position="422"/>
    </location>
</feature>
<dbReference type="InterPro" id="IPR051821">
    <property type="entry name" value="Asp/Asn_beta-hydroxylase"/>
</dbReference>
<protein>
    <submittedName>
        <fullName evidence="5">Aspartyl/asparaginyl beta-hydroxylase (Cupin superfamily)</fullName>
    </submittedName>
</protein>
<sequence length="451" mass="48762">MPLDRIWSNVPHAAVRNNGAPVMRQQPGPSLEMLLQAAETAQRAGDGARACAVFHDVLGIAPEHPVALNALGLDALARGDGMAVGYFARATTADPAASPLWMNLASAYRGLGDSVGEQTALERALALDQRNLMANVRLAELQDRVGNTAAAAFRWGGVATIVQSLPERSPALSQLLVRASDRIAQHTRALSDAIDTALAPLREDAAADDRRRIDVCIDAMLGRRAIHAPVPHGLHFPFLPADEFFPRRHFPWLAAFEAATPAIRAELENLLADGASGFAPYVAMTPGTPPNRWTPLDGSDLWSARYLWRYGVRDDAVCTRCPQTAAMLETLPLADIPGRGPSAFFSVLKPGTRLPPHTGVSNIRSVVHLPLIVPDRCGFRVGGETRAWRVGEAFVFDDTIEHEAWNDSDEIRAVLIVDVWNPHLTASEIAMMRRMFGTLGAQLGMAGDVVD</sequence>
<evidence type="ECO:0000256" key="2">
    <source>
        <dbReference type="ARBA" id="ARBA00022964"/>
    </source>
</evidence>
<keyword evidence="2" id="KW-0223">Dioxygenase</keyword>
<dbReference type="PANTHER" id="PTHR46332">
    <property type="entry name" value="ASPARTATE BETA-HYDROXYLASE DOMAIN-CONTAINING PROTEIN 2"/>
    <property type="match status" value="1"/>
</dbReference>
<evidence type="ECO:0000313" key="5">
    <source>
        <dbReference type="EMBL" id="PTM45549.1"/>
    </source>
</evidence>
<comment type="similarity">
    <text evidence="1">Belongs to the aspartyl/asparaginyl beta-hydroxylase family.</text>
</comment>
<evidence type="ECO:0000256" key="3">
    <source>
        <dbReference type="ARBA" id="ARBA00023002"/>
    </source>
</evidence>
<dbReference type="GO" id="GO:0016020">
    <property type="term" value="C:membrane"/>
    <property type="evidence" value="ECO:0007669"/>
    <property type="project" value="TreeGrafter"/>
</dbReference>
<dbReference type="GO" id="GO:0051213">
    <property type="term" value="F:dioxygenase activity"/>
    <property type="evidence" value="ECO:0007669"/>
    <property type="project" value="UniProtKB-KW"/>
</dbReference>
<dbReference type="InterPro" id="IPR007803">
    <property type="entry name" value="Asp/Arg/Pro-Hydrxlase"/>
</dbReference>
<dbReference type="Pfam" id="PF05118">
    <property type="entry name" value="Asp_Arg_Hydrox"/>
    <property type="match status" value="1"/>
</dbReference>
<keyword evidence="6" id="KW-1185">Reference proteome</keyword>
<gene>
    <name evidence="5" type="ORF">C8J24_1773</name>
</gene>
<keyword evidence="3" id="KW-0560">Oxidoreductase</keyword>
<dbReference type="EMBL" id="PZZN01000002">
    <property type="protein sequence ID" value="PTM45549.1"/>
    <property type="molecule type" value="Genomic_DNA"/>
</dbReference>
<dbReference type="AlphaFoldDB" id="A0A2T4YPW9"/>
<dbReference type="InterPro" id="IPR011990">
    <property type="entry name" value="TPR-like_helical_dom_sf"/>
</dbReference>